<dbReference type="PANTHER" id="PTHR11877:SF24">
    <property type="entry name" value="OS07G0526400 PROTEIN"/>
    <property type="match status" value="1"/>
</dbReference>
<dbReference type="InterPro" id="IPR012328">
    <property type="entry name" value="Chalcone/stilbene_synt_C"/>
</dbReference>
<evidence type="ECO:0000313" key="4">
    <source>
        <dbReference type="Proteomes" id="UP000026960"/>
    </source>
</evidence>
<proteinExistence type="inferred from homology"/>
<comment type="similarity">
    <text evidence="1">Belongs to the thiolase-like superfamily. Chalcone/stilbene synthases family.</text>
</comment>
<evidence type="ECO:0000259" key="2">
    <source>
        <dbReference type="Pfam" id="PF02797"/>
    </source>
</evidence>
<dbReference type="InterPro" id="IPR011141">
    <property type="entry name" value="Polyketide_synthase_type-III"/>
</dbReference>
<feature type="domain" description="Chalcone/stilbene synthase C-terminal" evidence="2">
    <location>
        <begin position="107"/>
        <end position="232"/>
    </location>
</feature>
<dbReference type="HOGENOM" id="CLU_034992_3_1_1"/>
<dbReference type="PaxDb" id="65489-OBART07G16760.1"/>
<dbReference type="AlphaFoldDB" id="A0A0D3GRT3"/>
<dbReference type="eggNOG" id="ENOG502QRSY">
    <property type="taxonomic scope" value="Eukaryota"/>
</dbReference>
<dbReference type="GO" id="GO:0016747">
    <property type="term" value="F:acyltransferase activity, transferring groups other than amino-acyl groups"/>
    <property type="evidence" value="ECO:0007669"/>
    <property type="project" value="InterPro"/>
</dbReference>
<name>A0A0D3GRT3_9ORYZ</name>
<dbReference type="Pfam" id="PF02797">
    <property type="entry name" value="Chal_sti_synt_C"/>
    <property type="match status" value="1"/>
</dbReference>
<sequence length="241" mass="26238">MGSLVAPVTVHEHRRAERADGPATVLAIGTANPANCVTQLDYADFYCRVTNSEHLAGIKDKLDTLCVSASGSEKRFFHHTEEMINAHPEFLDRATPSLDARLQIAAAAHGLDGNIDAKELAPLAANNVKKCLSDALTPLGLDGGEWNDLFWAVHPGSPLILDHIESALQLKPGKLAASRRVLREYGNMLGSTLIFVLDEQRRRMEEEGDGAEWGVILGFGPGFTIETMVLHAPDHDSRKKN</sequence>
<reference evidence="3" key="2">
    <citation type="submission" date="2015-03" db="UniProtKB">
        <authorList>
            <consortium name="EnsemblPlants"/>
        </authorList>
    </citation>
    <scope>IDENTIFICATION</scope>
</reference>
<evidence type="ECO:0000256" key="1">
    <source>
        <dbReference type="ARBA" id="ARBA00005531"/>
    </source>
</evidence>
<dbReference type="Gramene" id="OBART07G16760.1">
    <property type="protein sequence ID" value="OBART07G16760.1"/>
    <property type="gene ID" value="OBART07G16760"/>
</dbReference>
<accession>A0A0D3GRT3</accession>
<reference evidence="3" key="1">
    <citation type="journal article" date="2009" name="Rice">
        <title>De Novo Next Generation Sequencing of Plant Genomes.</title>
        <authorList>
            <person name="Rounsley S."/>
            <person name="Marri P.R."/>
            <person name="Yu Y."/>
            <person name="He R."/>
            <person name="Sisneros N."/>
            <person name="Goicoechea J.L."/>
            <person name="Lee S.J."/>
            <person name="Angelova A."/>
            <person name="Kudrna D."/>
            <person name="Luo M."/>
            <person name="Affourtit J."/>
            <person name="Desany B."/>
            <person name="Knight J."/>
            <person name="Niazi F."/>
            <person name="Egholm M."/>
            <person name="Wing R.A."/>
        </authorList>
    </citation>
    <scope>NUCLEOTIDE SEQUENCE [LARGE SCALE GENOMIC DNA]</scope>
    <source>
        <strain evidence="3">cv. IRGC 105608</strain>
    </source>
</reference>
<dbReference type="Proteomes" id="UP000026960">
    <property type="component" value="Chromosome 7"/>
</dbReference>
<protein>
    <recommendedName>
        <fullName evidence="2">Chalcone/stilbene synthase C-terminal domain-containing protein</fullName>
    </recommendedName>
</protein>
<keyword evidence="4" id="KW-1185">Reference proteome</keyword>
<organism evidence="3">
    <name type="scientific">Oryza barthii</name>
    <dbReference type="NCBI Taxonomy" id="65489"/>
    <lineage>
        <taxon>Eukaryota</taxon>
        <taxon>Viridiplantae</taxon>
        <taxon>Streptophyta</taxon>
        <taxon>Embryophyta</taxon>
        <taxon>Tracheophyta</taxon>
        <taxon>Spermatophyta</taxon>
        <taxon>Magnoliopsida</taxon>
        <taxon>Liliopsida</taxon>
        <taxon>Poales</taxon>
        <taxon>Poaceae</taxon>
        <taxon>BOP clade</taxon>
        <taxon>Oryzoideae</taxon>
        <taxon>Oryzeae</taxon>
        <taxon>Oryzinae</taxon>
        <taxon>Oryza</taxon>
    </lineage>
</organism>
<evidence type="ECO:0000313" key="3">
    <source>
        <dbReference type="EnsemblPlants" id="OBART07G16760.1"/>
    </source>
</evidence>
<dbReference type="SUPFAM" id="SSF53901">
    <property type="entry name" value="Thiolase-like"/>
    <property type="match status" value="2"/>
</dbReference>
<dbReference type="InterPro" id="IPR016039">
    <property type="entry name" value="Thiolase-like"/>
</dbReference>
<dbReference type="Gene3D" id="3.40.47.10">
    <property type="match status" value="1"/>
</dbReference>
<dbReference type="PANTHER" id="PTHR11877">
    <property type="entry name" value="HYDROXYMETHYLGLUTARYL-COA SYNTHASE"/>
    <property type="match status" value="1"/>
</dbReference>
<dbReference type="GO" id="GO:0030639">
    <property type="term" value="P:polyketide biosynthetic process"/>
    <property type="evidence" value="ECO:0007669"/>
    <property type="project" value="TreeGrafter"/>
</dbReference>
<dbReference type="EnsemblPlants" id="OBART07G16760.1">
    <property type="protein sequence ID" value="OBART07G16760.1"/>
    <property type="gene ID" value="OBART07G16760"/>
</dbReference>
<dbReference type="STRING" id="65489.A0A0D3GRT3"/>